<dbReference type="InterPro" id="IPR036465">
    <property type="entry name" value="vWFA_dom_sf"/>
</dbReference>
<dbReference type="PANTHER" id="PTHR37947:SF1">
    <property type="entry name" value="BLL2462 PROTEIN"/>
    <property type="match status" value="1"/>
</dbReference>
<dbReference type="Gene3D" id="3.40.50.410">
    <property type="entry name" value="von Willebrand factor, type A domain"/>
    <property type="match status" value="1"/>
</dbReference>
<dbReference type="AlphaFoldDB" id="A0A239WKW6"/>
<proteinExistence type="predicted"/>
<dbReference type="EMBL" id="LT906441">
    <property type="protein sequence ID" value="SNV34776.1"/>
    <property type="molecule type" value="Genomic_DNA"/>
</dbReference>
<dbReference type="eggNOG" id="COG2304">
    <property type="taxonomic scope" value="Bacteria"/>
</dbReference>
<keyword evidence="1" id="KW-0812">Transmembrane</keyword>
<dbReference type="InterPro" id="IPR002035">
    <property type="entry name" value="VWF_A"/>
</dbReference>
<sequence length="334" mass="35803">MTAQTLTILPKTLPSMVLGLPELRSPHHLWALLAVPALLTFYLVALRRSASSPVRTPNAGMVAAVMRGQPQWKRHFSVAMSLLALEAAVVAWCRPLGIEKVPRERATIVVAIDASQSMGAKDVDPTRMDAAKQAATRFIDTMPEGFNVSVVRVSGSPTVLVPPSKDRAVVRRAIDNIEPSDGTALGDTIIESMDSIRQAPKSEDGTPAPAAIVLLSDGGNNHGPDPVPLATKAGRAKVPIYTIAFGTQTGYVDLDGRRERVAPDTQVMKQIASSSRGQSWEADSAPRLDKVYQDVHSSVGYEDVKKEVTATWAFYAMGFAVLAGVGVLTMAVRR</sequence>
<evidence type="ECO:0000259" key="2">
    <source>
        <dbReference type="PROSITE" id="PS50234"/>
    </source>
</evidence>
<keyword evidence="1" id="KW-0472">Membrane</keyword>
<dbReference type="SUPFAM" id="SSF53300">
    <property type="entry name" value="vWA-like"/>
    <property type="match status" value="1"/>
</dbReference>
<evidence type="ECO:0000313" key="4">
    <source>
        <dbReference type="Proteomes" id="UP000215332"/>
    </source>
</evidence>
<reference evidence="3 4" key="1">
    <citation type="submission" date="2017-06" db="EMBL/GenBank/DDBJ databases">
        <authorList>
            <consortium name="Pathogen Informatics"/>
        </authorList>
    </citation>
    <scope>NUCLEOTIDE SEQUENCE [LARGE SCALE GENOMIC DNA]</scope>
    <source>
        <strain evidence="3 4">NCTC11865</strain>
    </source>
</reference>
<keyword evidence="1" id="KW-1133">Transmembrane helix</keyword>
<dbReference type="PANTHER" id="PTHR37947">
    <property type="entry name" value="BLL2462 PROTEIN"/>
    <property type="match status" value="1"/>
</dbReference>
<gene>
    <name evidence="3" type="ORF">SAMEA4412665_01173</name>
</gene>
<name>A0A239WKW6_9ACTN</name>
<accession>A0A239WKW6</accession>
<feature type="transmembrane region" description="Helical" evidence="1">
    <location>
        <begin position="28"/>
        <end position="46"/>
    </location>
</feature>
<dbReference type="SMART" id="SM00327">
    <property type="entry name" value="VWA"/>
    <property type="match status" value="1"/>
</dbReference>
<protein>
    <submittedName>
        <fullName evidence="3">Mg-chelatase subunit ChlD</fullName>
    </submittedName>
</protein>
<dbReference type="PROSITE" id="PS50234">
    <property type="entry name" value="VWFA"/>
    <property type="match status" value="1"/>
</dbReference>
<dbReference type="KEGG" id="cgrn:4412665_01173"/>
<dbReference type="Proteomes" id="UP000215332">
    <property type="component" value="Chromosome 1"/>
</dbReference>
<feature type="transmembrane region" description="Helical" evidence="1">
    <location>
        <begin position="312"/>
        <end position="332"/>
    </location>
</feature>
<dbReference type="Pfam" id="PF13519">
    <property type="entry name" value="VWA_2"/>
    <property type="match status" value="1"/>
</dbReference>
<organism evidence="3 4">
    <name type="scientific">Cutibacterium granulosum</name>
    <dbReference type="NCBI Taxonomy" id="33011"/>
    <lineage>
        <taxon>Bacteria</taxon>
        <taxon>Bacillati</taxon>
        <taxon>Actinomycetota</taxon>
        <taxon>Actinomycetes</taxon>
        <taxon>Propionibacteriales</taxon>
        <taxon>Propionibacteriaceae</taxon>
        <taxon>Cutibacterium</taxon>
    </lineage>
</organism>
<evidence type="ECO:0000256" key="1">
    <source>
        <dbReference type="SAM" id="Phobius"/>
    </source>
</evidence>
<feature type="domain" description="VWFA" evidence="2">
    <location>
        <begin position="107"/>
        <end position="295"/>
    </location>
</feature>
<evidence type="ECO:0000313" key="3">
    <source>
        <dbReference type="EMBL" id="SNV34776.1"/>
    </source>
</evidence>